<dbReference type="Gene3D" id="3.40.50.720">
    <property type="entry name" value="NAD(P)-binding Rossmann-like Domain"/>
    <property type="match status" value="1"/>
</dbReference>
<evidence type="ECO:0000259" key="1">
    <source>
        <dbReference type="Pfam" id="PF01408"/>
    </source>
</evidence>
<dbReference type="SUPFAM" id="SSF51735">
    <property type="entry name" value="NAD(P)-binding Rossmann-fold domains"/>
    <property type="match status" value="1"/>
</dbReference>
<dbReference type="GO" id="GO:0000166">
    <property type="term" value="F:nucleotide binding"/>
    <property type="evidence" value="ECO:0007669"/>
    <property type="project" value="InterPro"/>
</dbReference>
<dbReference type="InterPro" id="IPR051450">
    <property type="entry name" value="Gfo/Idh/MocA_Oxidoreductases"/>
</dbReference>
<dbReference type="InterPro" id="IPR055170">
    <property type="entry name" value="GFO_IDH_MocA-like_dom"/>
</dbReference>
<dbReference type="PANTHER" id="PTHR43377">
    <property type="entry name" value="BILIVERDIN REDUCTASE A"/>
    <property type="match status" value="1"/>
</dbReference>
<reference evidence="3" key="1">
    <citation type="submission" date="2017-02" db="EMBL/GenBank/DDBJ databases">
        <title>Delving into the versatile metabolic prowess of the omnipresent phylum Bacteroidetes.</title>
        <authorList>
            <person name="Nobu M.K."/>
            <person name="Mei R."/>
            <person name="Narihiro T."/>
            <person name="Kuroda K."/>
            <person name="Liu W.-T."/>
        </authorList>
    </citation>
    <scope>NUCLEOTIDE SEQUENCE</scope>
    <source>
        <strain evidence="3">ADurb.Bin276</strain>
    </source>
</reference>
<name>A0A1V5T2I2_9BACT</name>
<dbReference type="GO" id="GO:0050606">
    <property type="term" value="F:4-carboxy-2-hydroxymuconate semialdehyde hemiacetal dehydrogenase activity"/>
    <property type="evidence" value="ECO:0007669"/>
    <property type="project" value="UniProtKB-EC"/>
</dbReference>
<organism evidence="3">
    <name type="scientific">Candidatus Atribacter allofermentans</name>
    <dbReference type="NCBI Taxonomy" id="1852833"/>
    <lineage>
        <taxon>Bacteria</taxon>
        <taxon>Pseudomonadati</taxon>
        <taxon>Atribacterota</taxon>
        <taxon>Atribacteria</taxon>
        <taxon>Atribacterales</taxon>
        <taxon>Atribacteraceae</taxon>
        <taxon>Atribacter</taxon>
    </lineage>
</organism>
<dbReference type="Pfam" id="PF01408">
    <property type="entry name" value="GFO_IDH_MocA"/>
    <property type="match status" value="1"/>
</dbReference>
<evidence type="ECO:0000313" key="3">
    <source>
        <dbReference type="EMBL" id="OQA60966.1"/>
    </source>
</evidence>
<dbReference type="InterPro" id="IPR000683">
    <property type="entry name" value="Gfo/Idh/MocA-like_OxRdtase_N"/>
</dbReference>
<proteinExistence type="predicted"/>
<dbReference type="SUPFAM" id="SSF55347">
    <property type="entry name" value="Glyceraldehyde-3-phosphate dehydrogenase-like, C-terminal domain"/>
    <property type="match status" value="1"/>
</dbReference>
<dbReference type="Gene3D" id="3.30.360.10">
    <property type="entry name" value="Dihydrodipicolinate Reductase, domain 2"/>
    <property type="match status" value="1"/>
</dbReference>
<accession>A0A1V5T2I2</accession>
<protein>
    <submittedName>
        <fullName evidence="3">4-carboxy-2-hydroxymuconate-6-semialdehyde dehydrogenase</fullName>
        <ecNumber evidence="3">1.1.1.312</ecNumber>
    </submittedName>
</protein>
<evidence type="ECO:0000259" key="2">
    <source>
        <dbReference type="Pfam" id="PF22725"/>
    </source>
</evidence>
<feature type="domain" description="Gfo/Idh/MocA-like oxidoreductase N-terminal" evidence="1">
    <location>
        <begin position="5"/>
        <end position="123"/>
    </location>
</feature>
<dbReference type="EMBL" id="MWBQ01000025">
    <property type="protein sequence ID" value="OQA60966.1"/>
    <property type="molecule type" value="Genomic_DNA"/>
</dbReference>
<dbReference type="Pfam" id="PF22725">
    <property type="entry name" value="GFO_IDH_MocA_C3"/>
    <property type="match status" value="1"/>
</dbReference>
<dbReference type="Proteomes" id="UP000485569">
    <property type="component" value="Unassembled WGS sequence"/>
</dbReference>
<dbReference type="AlphaFoldDB" id="A0A1V5T2I2"/>
<gene>
    <name evidence="3" type="primary">ligC_1</name>
    <name evidence="3" type="ORF">BWY41_00359</name>
</gene>
<sequence length="332" mass="37404">MERVKFAVIGLGWFGQKHCEVLSDLSHVELYALCTRNESRLKELGERFHVKHLYTDYHQLLNNDEIDAVSVVTMWDQHLQPTLASLEAGKHVFLEKPMASTVADAEKIVAATKKTSKFFMVGHICRFNPRYASAKVAIDEGRIGKIVSIYARRNIPETVGATVLPKIGPIIGDGVHDTDLMLWYTRAKIKSVYAQSLSVRNFPHPDLAWTLFRFDSGAIGVCENVWFLPEKTAFQIDERMEIIGTQGSIHIQETHPNFSICDQNGWHSSDTTYWPLLHGVRSGALREELSYFATCILENKKPTIIHPEESLEAVRACLAAEESAKKGQVIVL</sequence>
<dbReference type="InterPro" id="IPR036291">
    <property type="entry name" value="NAD(P)-bd_dom_sf"/>
</dbReference>
<keyword evidence="3" id="KW-0560">Oxidoreductase</keyword>
<dbReference type="PANTHER" id="PTHR43377:SF1">
    <property type="entry name" value="BILIVERDIN REDUCTASE A"/>
    <property type="match status" value="1"/>
</dbReference>
<dbReference type="EC" id="1.1.1.312" evidence="3"/>
<comment type="caution">
    <text evidence="3">The sequence shown here is derived from an EMBL/GenBank/DDBJ whole genome shotgun (WGS) entry which is preliminary data.</text>
</comment>
<feature type="domain" description="GFO/IDH/MocA-like oxidoreductase" evidence="2">
    <location>
        <begin position="132"/>
        <end position="249"/>
    </location>
</feature>